<evidence type="ECO:0000256" key="6">
    <source>
        <dbReference type="ARBA" id="ARBA00022989"/>
    </source>
</evidence>
<keyword evidence="10" id="KW-1185">Reference proteome</keyword>
<dbReference type="CDD" id="cd06550">
    <property type="entry name" value="TM_ABC_iron-siderophores_like"/>
    <property type="match status" value="1"/>
</dbReference>
<organism evidence="9 10">
    <name type="scientific">Streptococcus gallinaceus</name>
    <dbReference type="NCBI Taxonomy" id="165758"/>
    <lineage>
        <taxon>Bacteria</taxon>
        <taxon>Bacillati</taxon>
        <taxon>Bacillota</taxon>
        <taxon>Bacilli</taxon>
        <taxon>Lactobacillales</taxon>
        <taxon>Streptococcaceae</taxon>
        <taxon>Streptococcus</taxon>
    </lineage>
</organism>
<evidence type="ECO:0000256" key="1">
    <source>
        <dbReference type="ARBA" id="ARBA00004651"/>
    </source>
</evidence>
<dbReference type="EMBL" id="JBEPMK010000001">
    <property type="protein sequence ID" value="MET3643603.1"/>
    <property type="molecule type" value="Genomic_DNA"/>
</dbReference>
<feature type="transmembrane region" description="Helical" evidence="8">
    <location>
        <begin position="16"/>
        <end position="35"/>
    </location>
</feature>
<protein>
    <submittedName>
        <fullName evidence="9">Iron complex transport system permease protein</fullName>
    </submittedName>
</protein>
<feature type="transmembrane region" description="Helical" evidence="8">
    <location>
        <begin position="72"/>
        <end position="89"/>
    </location>
</feature>
<dbReference type="InterPro" id="IPR037294">
    <property type="entry name" value="ABC_BtuC-like"/>
</dbReference>
<evidence type="ECO:0000256" key="3">
    <source>
        <dbReference type="ARBA" id="ARBA00022448"/>
    </source>
</evidence>
<dbReference type="PANTHER" id="PTHR30472:SF65">
    <property type="entry name" value="SIDEROPHORE TRANSPORT SYSTEM PERMEASE PROTEIN YFIZ-RELATED"/>
    <property type="match status" value="1"/>
</dbReference>
<keyword evidence="3" id="KW-0813">Transport</keyword>
<keyword evidence="7 8" id="KW-0472">Membrane</keyword>
<dbReference type="RefSeq" id="WP_354279641.1">
    <property type="nucleotide sequence ID" value="NZ_JBEPMK010000001.1"/>
</dbReference>
<feature type="transmembrane region" description="Helical" evidence="8">
    <location>
        <begin position="288"/>
        <end position="309"/>
    </location>
</feature>
<evidence type="ECO:0000313" key="9">
    <source>
        <dbReference type="EMBL" id="MET3643603.1"/>
    </source>
</evidence>
<dbReference type="Gene3D" id="1.10.3470.10">
    <property type="entry name" value="ABC transporter involved in vitamin B12 uptake, BtuC"/>
    <property type="match status" value="1"/>
</dbReference>
<accession>A0ABV2JL49</accession>
<feature type="transmembrane region" description="Helical" evidence="8">
    <location>
        <begin position="315"/>
        <end position="333"/>
    </location>
</feature>
<sequence>MSHLLANENTNKPKPFWLVFFIMTLLLFLGIYLSLRFGAVSYSHQQVMQVLTHPFATSEIQNIILDLRLPRLTGAILVGAAFAVAGAIMQGVTRNSIADPGLLGINAGAGLALAVGYSLFSHLHYSQILLFCLMGSFLAAVLVFGLSYHPRGYNQIRLILAGAMVATLLQAIGQALTIYFQLSNALIGWQAGGLIATNWKMVGFIAPVILIGLLLAQLFSHQLTILSLDQTIAMALGQKTTKITFLFLGIVLLLSSAAVALVGSIAFVGLIIPHVIRSLTSKDYQKILPLSALAGACFFLYVDLLARSIRPPYETPLNAIISLIGLPCFIWLIRKGKQL</sequence>
<feature type="transmembrane region" description="Helical" evidence="8">
    <location>
        <begin position="243"/>
        <end position="276"/>
    </location>
</feature>
<feature type="transmembrane region" description="Helical" evidence="8">
    <location>
        <begin position="127"/>
        <end position="146"/>
    </location>
</feature>
<gene>
    <name evidence="9" type="ORF">ABID27_000220</name>
</gene>
<keyword evidence="4" id="KW-1003">Cell membrane</keyword>
<dbReference type="PANTHER" id="PTHR30472">
    <property type="entry name" value="FERRIC ENTEROBACTIN TRANSPORT SYSTEM PERMEASE PROTEIN"/>
    <property type="match status" value="1"/>
</dbReference>
<feature type="transmembrane region" description="Helical" evidence="8">
    <location>
        <begin position="158"/>
        <end position="180"/>
    </location>
</feature>
<feature type="transmembrane region" description="Helical" evidence="8">
    <location>
        <begin position="201"/>
        <end position="223"/>
    </location>
</feature>
<feature type="transmembrane region" description="Helical" evidence="8">
    <location>
        <begin position="101"/>
        <end position="120"/>
    </location>
</feature>
<name>A0ABV2JL49_9STRE</name>
<evidence type="ECO:0000256" key="7">
    <source>
        <dbReference type="ARBA" id="ARBA00023136"/>
    </source>
</evidence>
<comment type="caution">
    <text evidence="9">The sequence shown here is derived from an EMBL/GenBank/DDBJ whole genome shotgun (WGS) entry which is preliminary data.</text>
</comment>
<comment type="subcellular location">
    <subcellularLocation>
        <location evidence="1">Cell membrane</location>
        <topology evidence="1">Multi-pass membrane protein</topology>
    </subcellularLocation>
</comment>
<comment type="similarity">
    <text evidence="2">Belongs to the binding-protein-dependent transport system permease family. FecCD subfamily.</text>
</comment>
<evidence type="ECO:0000256" key="4">
    <source>
        <dbReference type="ARBA" id="ARBA00022475"/>
    </source>
</evidence>
<dbReference type="Pfam" id="PF01032">
    <property type="entry name" value="FecCD"/>
    <property type="match status" value="1"/>
</dbReference>
<evidence type="ECO:0000256" key="8">
    <source>
        <dbReference type="SAM" id="Phobius"/>
    </source>
</evidence>
<dbReference type="InterPro" id="IPR000522">
    <property type="entry name" value="ABC_transptr_permease_BtuC"/>
</dbReference>
<dbReference type="SUPFAM" id="SSF81345">
    <property type="entry name" value="ABC transporter involved in vitamin B12 uptake, BtuC"/>
    <property type="match status" value="1"/>
</dbReference>
<evidence type="ECO:0000256" key="2">
    <source>
        <dbReference type="ARBA" id="ARBA00007935"/>
    </source>
</evidence>
<reference evidence="9 10" key="1">
    <citation type="submission" date="2024-06" db="EMBL/GenBank/DDBJ databases">
        <title>Genomic Encyclopedia of Type Strains, Phase IV (KMG-IV): sequencing the most valuable type-strain genomes for metagenomic binning, comparative biology and taxonomic classification.</title>
        <authorList>
            <person name="Goeker M."/>
        </authorList>
    </citation>
    <scope>NUCLEOTIDE SEQUENCE [LARGE SCALE GENOMIC DNA]</scope>
    <source>
        <strain evidence="9 10">DSM 15349</strain>
    </source>
</reference>
<evidence type="ECO:0000256" key="5">
    <source>
        <dbReference type="ARBA" id="ARBA00022692"/>
    </source>
</evidence>
<keyword evidence="5 8" id="KW-0812">Transmembrane</keyword>
<evidence type="ECO:0000313" key="10">
    <source>
        <dbReference type="Proteomes" id="UP001549055"/>
    </source>
</evidence>
<keyword evidence="6 8" id="KW-1133">Transmembrane helix</keyword>
<dbReference type="Proteomes" id="UP001549055">
    <property type="component" value="Unassembled WGS sequence"/>
</dbReference>
<proteinExistence type="inferred from homology"/>